<dbReference type="EMBL" id="JH993280">
    <property type="protein sequence ID" value="EKX31447.1"/>
    <property type="molecule type" value="Genomic_DNA"/>
</dbReference>
<feature type="coiled-coil region" evidence="1">
    <location>
        <begin position="124"/>
        <end position="161"/>
    </location>
</feature>
<dbReference type="RefSeq" id="XP_005818427.1">
    <property type="nucleotide sequence ID" value="XM_005818370.1"/>
</dbReference>
<evidence type="ECO:0000313" key="3">
    <source>
        <dbReference type="EMBL" id="EKX31447.1"/>
    </source>
</evidence>
<dbReference type="HOGENOM" id="CLU_543593_0_0_1"/>
<evidence type="ECO:0000256" key="1">
    <source>
        <dbReference type="SAM" id="Coils"/>
    </source>
</evidence>
<name>L1I5U1_GUITC</name>
<proteinExistence type="predicted"/>
<protein>
    <submittedName>
        <fullName evidence="3">Uncharacterized protein</fullName>
    </submittedName>
</protein>
<dbReference type="GeneID" id="17288167"/>
<accession>L1I5U1</accession>
<dbReference type="PaxDb" id="55529-EKX31447"/>
<sequence>NPEQLTRKYSVVEDVEYDATPASVSSSMMPTPLAGLGASRERFGRLWGRDGGGGNAMGEREEERFMKLKEEMRSYQELVARRVISSSSPRDLEALEARGRRIVNALGRLRERQMRRRRLSETSVRQEEENIQAVRAELERAKRLDEELQRELEEREYLIAKNRFKPTLVARGNIHHDMLVYHPPTDEEVVAATDKKREVSILQRTKQFDEAHEDLKQRWIKIATEEEQIKRIEKELAEVSGHKERQVKISKTAVTAAQRALARKRVDELNRDLEKLRKFEKRHQGRIVEHHKSIRNIEHDIKRVTQVIESLHKISSSRLKERERQERNERHEQGNFTPILLSQGFESPGHHVYGSFHILSEQEKQALVLAGRNARSHNITPILAGKQQQQQLEVEENSSRCCLHPHVPALADMAMQEEHKETFSNTMMTRLWICGGLTHAGEVGSVMKWTGETSIKQRKEKIEREAAHIQQEGDMADGKGQSRPRSATSCVALKGSLEPYTQ</sequence>
<feature type="region of interest" description="Disordered" evidence="2">
    <location>
        <begin position="465"/>
        <end position="502"/>
    </location>
</feature>
<dbReference type="KEGG" id="gtt:GUITHDRAFT_149301"/>
<reference evidence="3" key="1">
    <citation type="journal article" date="2012" name="Nature">
        <title>Algal genomes reveal evolutionary mosaicism and the fate of nucleomorphs.</title>
        <authorList>
            <consortium name="DOE Joint Genome Institute"/>
            <person name="Curtis B.A."/>
            <person name="Tanifuji G."/>
            <person name="Burki F."/>
            <person name="Gruber A."/>
            <person name="Irimia M."/>
            <person name="Maruyama S."/>
            <person name="Arias M.C."/>
            <person name="Ball S.G."/>
            <person name="Gile G.H."/>
            <person name="Hirakawa Y."/>
            <person name="Hopkins J.F."/>
            <person name="Kuo A."/>
            <person name="Rensing S.A."/>
            <person name="Schmutz J."/>
            <person name="Symeonidi A."/>
            <person name="Elias M."/>
            <person name="Eveleigh R.J."/>
            <person name="Herman E.K."/>
            <person name="Klute M.J."/>
            <person name="Nakayama T."/>
            <person name="Obornik M."/>
            <person name="Reyes-Prieto A."/>
            <person name="Armbrust E.V."/>
            <person name="Aves S.J."/>
            <person name="Beiko R.G."/>
            <person name="Coutinho P."/>
            <person name="Dacks J.B."/>
            <person name="Durnford D.G."/>
            <person name="Fast N.M."/>
            <person name="Green B.R."/>
            <person name="Grisdale C.J."/>
            <person name="Hempel F."/>
            <person name="Henrissat B."/>
            <person name="Hoppner M.P."/>
            <person name="Ishida K."/>
            <person name="Kim E."/>
            <person name="Koreny L."/>
            <person name="Kroth P.G."/>
            <person name="Liu Y."/>
            <person name="Malik S.B."/>
            <person name="Maier U.G."/>
            <person name="McRose D."/>
            <person name="Mock T."/>
            <person name="Neilson J.A."/>
            <person name="Onodera N.T."/>
            <person name="Poole A.M."/>
            <person name="Pritham E.J."/>
            <person name="Richards T.A."/>
            <person name="Rocap G."/>
            <person name="Roy S.W."/>
            <person name="Sarai C."/>
            <person name="Schaack S."/>
            <person name="Shirato S."/>
            <person name="Slamovits C.H."/>
            <person name="Spencer D.F."/>
            <person name="Suzuki S."/>
            <person name="Worden A.Z."/>
            <person name="Zauner S."/>
            <person name="Barry K."/>
            <person name="Bell C."/>
            <person name="Bharti A.K."/>
            <person name="Crow J.A."/>
            <person name="Grimwood J."/>
            <person name="Kramer R."/>
            <person name="Lindquist E."/>
            <person name="Lucas S."/>
            <person name="Salamov A."/>
            <person name="McFadden G.I."/>
            <person name="Lane C.E."/>
            <person name="Keeling P.J."/>
            <person name="Gray M.W."/>
            <person name="Grigoriev I.V."/>
            <person name="Archibald J.M."/>
        </authorList>
    </citation>
    <scope>NUCLEOTIDE SEQUENCE</scope>
    <source>
        <strain evidence="3">CCMP2712</strain>
    </source>
</reference>
<keyword evidence="1" id="KW-0175">Coiled coil</keyword>
<gene>
    <name evidence="3" type="ORF">GUITHDRAFT_149301</name>
</gene>
<organism evidence="3">
    <name type="scientific">Guillardia theta (strain CCMP2712)</name>
    <name type="common">Cryptophyte</name>
    <dbReference type="NCBI Taxonomy" id="905079"/>
    <lineage>
        <taxon>Eukaryota</taxon>
        <taxon>Cryptophyceae</taxon>
        <taxon>Pyrenomonadales</taxon>
        <taxon>Geminigeraceae</taxon>
        <taxon>Guillardia</taxon>
    </lineage>
</organism>
<feature type="coiled-coil region" evidence="1">
    <location>
        <begin position="222"/>
        <end position="279"/>
    </location>
</feature>
<evidence type="ECO:0000256" key="2">
    <source>
        <dbReference type="SAM" id="MobiDB-lite"/>
    </source>
</evidence>
<feature type="non-terminal residue" evidence="3">
    <location>
        <position position="502"/>
    </location>
</feature>
<dbReference type="AlphaFoldDB" id="L1I5U1"/>